<name>A0A5E4TBT5_9BURK</name>
<feature type="chain" id="PRO_5022777575" description="sn-glycerol-3-phosphate-binding periplasmic protein UgpB" evidence="7">
    <location>
        <begin position="26"/>
        <end position="426"/>
    </location>
</feature>
<evidence type="ECO:0000256" key="4">
    <source>
        <dbReference type="ARBA" id="ARBA00017470"/>
    </source>
</evidence>
<dbReference type="Pfam" id="PF13416">
    <property type="entry name" value="SBP_bac_8"/>
    <property type="match status" value="1"/>
</dbReference>
<reference evidence="8 9" key="1">
    <citation type="submission" date="2019-08" db="EMBL/GenBank/DDBJ databases">
        <authorList>
            <person name="Peeters C."/>
        </authorList>
    </citation>
    <scope>NUCLEOTIDE SEQUENCE [LARGE SCALE GENOMIC DNA]</scope>
    <source>
        <strain evidence="8 9">LMG 31110</strain>
    </source>
</reference>
<evidence type="ECO:0000256" key="2">
    <source>
        <dbReference type="ARBA" id="ARBA00008520"/>
    </source>
</evidence>
<comment type="similarity">
    <text evidence="2">Belongs to the bacterial solute-binding protein 1 family.</text>
</comment>
<dbReference type="RefSeq" id="WP_150689963.1">
    <property type="nucleotide sequence ID" value="NZ_CABPSJ010000002.1"/>
</dbReference>
<organism evidence="8 9">
    <name type="scientific">Pandoraea communis</name>
    <dbReference type="NCBI Taxonomy" id="2508297"/>
    <lineage>
        <taxon>Bacteria</taxon>
        <taxon>Pseudomonadati</taxon>
        <taxon>Pseudomonadota</taxon>
        <taxon>Betaproteobacteria</taxon>
        <taxon>Burkholderiales</taxon>
        <taxon>Burkholderiaceae</taxon>
        <taxon>Pandoraea</taxon>
    </lineage>
</organism>
<dbReference type="SUPFAM" id="SSF53850">
    <property type="entry name" value="Periplasmic binding protein-like II"/>
    <property type="match status" value="1"/>
</dbReference>
<accession>A0A5E4TBT5</accession>
<dbReference type="Gene3D" id="3.40.190.10">
    <property type="entry name" value="Periplasmic binding protein-like II"/>
    <property type="match status" value="2"/>
</dbReference>
<comment type="subunit">
    <text evidence="3">The complex is composed of two ATP-binding proteins (UgpC), two transmembrane proteins (UgpA and UgpE) and a solute-binding protein (UgpB).</text>
</comment>
<dbReference type="PANTHER" id="PTHR43649">
    <property type="entry name" value="ARABINOSE-BINDING PROTEIN-RELATED"/>
    <property type="match status" value="1"/>
</dbReference>
<gene>
    <name evidence="8" type="ORF">PCO31110_01321</name>
</gene>
<dbReference type="GO" id="GO:0042597">
    <property type="term" value="C:periplasmic space"/>
    <property type="evidence" value="ECO:0007669"/>
    <property type="project" value="UniProtKB-SubCell"/>
</dbReference>
<keyword evidence="5" id="KW-0813">Transport</keyword>
<dbReference type="CDD" id="cd14748">
    <property type="entry name" value="PBP2_UgpB"/>
    <property type="match status" value="1"/>
</dbReference>
<keyword evidence="6 7" id="KW-0732">Signal</keyword>
<dbReference type="Proteomes" id="UP000337189">
    <property type="component" value="Unassembled WGS sequence"/>
</dbReference>
<sequence>MRKFPLIAGLSAAATFALAPGPAAAAPVTITFYNYNLASTGAGADATRKLIQEFMAGHPDIKVNAVGVNVTTITARIQADTAAQRPVDLAQVVFSDLDFVARNFGAKPLETVAGADALTAHEAGMAPRTVKLGMLDGKTYGMAYTLSTPVLFYNADLFKAAGLDPDHPPQTWGEVKSAALAIKRQGHAGFAAGLFGNSASDWMMQGVLRSNGGAVISPDRKTLTFSSPDSVGAITMLRDMNDAGAFEKMDTMAAMESMAAGNLGMYLETSALQNYMLGAAKGKFDLRGTAMPSFGDKPARPNNSGSALVILSQDPARQRAAWELMKFLTSKRAYAVITSEIGYLPLRPDIVDDPKYLGAWSKTHPMIRPNLKQLSVLEPWVPMPGPNYRQITKIMMDAMEQAVRGGANVSATLAAAQDKAQRLIPR</sequence>
<evidence type="ECO:0000256" key="7">
    <source>
        <dbReference type="SAM" id="SignalP"/>
    </source>
</evidence>
<evidence type="ECO:0000256" key="6">
    <source>
        <dbReference type="ARBA" id="ARBA00022729"/>
    </source>
</evidence>
<dbReference type="PANTHER" id="PTHR43649:SF31">
    <property type="entry name" value="SN-GLYCEROL-3-PHOSPHATE-BINDING PERIPLASMIC PROTEIN UGPB"/>
    <property type="match status" value="1"/>
</dbReference>
<protein>
    <recommendedName>
        <fullName evidence="4">sn-glycerol-3-phosphate-binding periplasmic protein UgpB</fullName>
    </recommendedName>
</protein>
<proteinExistence type="inferred from homology"/>
<dbReference type="InterPro" id="IPR050490">
    <property type="entry name" value="Bact_solute-bd_prot1"/>
</dbReference>
<dbReference type="InterPro" id="IPR006059">
    <property type="entry name" value="SBP"/>
</dbReference>
<evidence type="ECO:0000256" key="5">
    <source>
        <dbReference type="ARBA" id="ARBA00022448"/>
    </source>
</evidence>
<evidence type="ECO:0000256" key="1">
    <source>
        <dbReference type="ARBA" id="ARBA00004418"/>
    </source>
</evidence>
<feature type="signal peptide" evidence="7">
    <location>
        <begin position="1"/>
        <end position="25"/>
    </location>
</feature>
<dbReference type="AlphaFoldDB" id="A0A5E4TBT5"/>
<dbReference type="EMBL" id="CABPSJ010000002">
    <property type="protein sequence ID" value="VVD85247.1"/>
    <property type="molecule type" value="Genomic_DNA"/>
</dbReference>
<evidence type="ECO:0000313" key="9">
    <source>
        <dbReference type="Proteomes" id="UP000337189"/>
    </source>
</evidence>
<evidence type="ECO:0000313" key="8">
    <source>
        <dbReference type="EMBL" id="VVD85247.1"/>
    </source>
</evidence>
<dbReference type="OrthoDB" id="4393730at2"/>
<evidence type="ECO:0000256" key="3">
    <source>
        <dbReference type="ARBA" id="ARBA00011557"/>
    </source>
</evidence>
<comment type="subcellular location">
    <subcellularLocation>
        <location evidence="1">Periplasm</location>
    </subcellularLocation>
</comment>